<organism evidence="1">
    <name type="scientific">Microviridae sp. ctX0F7</name>
    <dbReference type="NCBI Taxonomy" id="2824999"/>
    <lineage>
        <taxon>Viruses</taxon>
        <taxon>Monodnaviria</taxon>
        <taxon>Sangervirae</taxon>
        <taxon>Phixviricota</taxon>
        <taxon>Malgrandaviricetes</taxon>
        <taxon>Petitvirales</taxon>
        <taxon>Microviridae</taxon>
    </lineage>
</organism>
<dbReference type="EMBL" id="BK015284">
    <property type="protein sequence ID" value="DAD99406.1"/>
    <property type="molecule type" value="Genomic_DNA"/>
</dbReference>
<proteinExistence type="predicted"/>
<evidence type="ECO:0000313" key="1">
    <source>
        <dbReference type="EMBL" id="DAD99406.1"/>
    </source>
</evidence>
<accession>A0A8S5NX98</accession>
<name>A0A8S5NX98_9VIRU</name>
<sequence>MPDVETPSLAWLHIGFCCKVNIKQIMPKAYLSGESPRGTGTNCRAGLSAICVRARFVCVRVIAGHVCTVGRVPLGIDLRTSYALMYKTSAIHPAVFIIIAPLWRTARAASQEI</sequence>
<reference evidence="1" key="1">
    <citation type="journal article" date="2021" name="Proc. Natl. Acad. Sci. U.S.A.">
        <title>A Catalog of Tens of Thousands of Viruses from Human Metagenomes Reveals Hidden Associations with Chronic Diseases.</title>
        <authorList>
            <person name="Tisza M.J."/>
            <person name="Buck C.B."/>
        </authorList>
    </citation>
    <scope>NUCLEOTIDE SEQUENCE</scope>
    <source>
        <strain evidence="1">CtX0F7</strain>
    </source>
</reference>
<protein>
    <submittedName>
        <fullName evidence="1">Uncharacterized protein</fullName>
    </submittedName>
</protein>